<proteinExistence type="predicted"/>
<evidence type="ECO:0000256" key="2">
    <source>
        <dbReference type="SAM" id="MobiDB-lite"/>
    </source>
</evidence>
<evidence type="ECO:0000313" key="3">
    <source>
        <dbReference type="EMBL" id="KAJ3088377.1"/>
    </source>
</evidence>
<dbReference type="AlphaFoldDB" id="A0AAD5SN90"/>
<evidence type="ECO:0000313" key="4">
    <source>
        <dbReference type="Proteomes" id="UP001211907"/>
    </source>
</evidence>
<organism evidence="3 4">
    <name type="scientific">Physocladia obscura</name>
    <dbReference type="NCBI Taxonomy" id="109957"/>
    <lineage>
        <taxon>Eukaryota</taxon>
        <taxon>Fungi</taxon>
        <taxon>Fungi incertae sedis</taxon>
        <taxon>Chytridiomycota</taxon>
        <taxon>Chytridiomycota incertae sedis</taxon>
        <taxon>Chytridiomycetes</taxon>
        <taxon>Chytridiales</taxon>
        <taxon>Chytriomycetaceae</taxon>
        <taxon>Physocladia</taxon>
    </lineage>
</organism>
<gene>
    <name evidence="3" type="ORF">HK100_008055</name>
</gene>
<dbReference type="EMBL" id="JADGJH010003864">
    <property type="protein sequence ID" value="KAJ3088377.1"/>
    <property type="molecule type" value="Genomic_DNA"/>
</dbReference>
<feature type="non-terminal residue" evidence="3">
    <location>
        <position position="1"/>
    </location>
</feature>
<evidence type="ECO:0000256" key="1">
    <source>
        <dbReference type="SAM" id="Coils"/>
    </source>
</evidence>
<name>A0AAD5SN90_9FUNG</name>
<accession>A0AAD5SN90</accession>
<keyword evidence="1" id="KW-0175">Coiled coil</keyword>
<dbReference type="Proteomes" id="UP001211907">
    <property type="component" value="Unassembled WGS sequence"/>
</dbReference>
<comment type="caution">
    <text evidence="3">The sequence shown here is derived from an EMBL/GenBank/DDBJ whole genome shotgun (WGS) entry which is preliminary data.</text>
</comment>
<keyword evidence="4" id="KW-1185">Reference proteome</keyword>
<feature type="compositionally biased region" description="Polar residues" evidence="2">
    <location>
        <begin position="1"/>
        <end position="22"/>
    </location>
</feature>
<protein>
    <submittedName>
        <fullName evidence="3">Uncharacterized protein</fullName>
    </submittedName>
</protein>
<sequence length="111" mass="12236">MIKSDSNTNQAQTASTEPSAPRSQDADKAVDELGSTLENINLQGGVSRVAENAKSSVLQLAEELENAEKDAKIWKDQANNLKKELADSEKETNELKVRVKQLEKELDIARQ</sequence>
<reference evidence="3" key="1">
    <citation type="submission" date="2020-05" db="EMBL/GenBank/DDBJ databases">
        <title>Phylogenomic resolution of chytrid fungi.</title>
        <authorList>
            <person name="Stajich J.E."/>
            <person name="Amses K."/>
            <person name="Simmons R."/>
            <person name="Seto K."/>
            <person name="Myers J."/>
            <person name="Bonds A."/>
            <person name="Quandt C.A."/>
            <person name="Barry K."/>
            <person name="Liu P."/>
            <person name="Grigoriev I."/>
            <person name="Longcore J.E."/>
            <person name="James T.Y."/>
        </authorList>
    </citation>
    <scope>NUCLEOTIDE SEQUENCE</scope>
    <source>
        <strain evidence="3">JEL0513</strain>
    </source>
</reference>
<feature type="coiled-coil region" evidence="1">
    <location>
        <begin position="50"/>
        <end position="105"/>
    </location>
</feature>
<feature type="region of interest" description="Disordered" evidence="2">
    <location>
        <begin position="1"/>
        <end position="32"/>
    </location>
</feature>